<accession>Q97TH0</accession>
<feature type="transmembrane region" description="Helical" evidence="7">
    <location>
        <begin position="329"/>
        <end position="347"/>
    </location>
</feature>
<feature type="transmembrane region" description="Helical" evidence="7">
    <location>
        <begin position="200"/>
        <end position="217"/>
    </location>
</feature>
<dbReference type="EMBL" id="AE001438">
    <property type="protein sequence ID" value="AAK76876.1"/>
    <property type="molecule type" value="Genomic_DNA"/>
</dbReference>
<protein>
    <submittedName>
        <fullName evidence="9">Permease, MDR related</fullName>
    </submittedName>
</protein>
<keyword evidence="4 7" id="KW-0812">Transmembrane</keyword>
<evidence type="ECO:0000256" key="5">
    <source>
        <dbReference type="ARBA" id="ARBA00022989"/>
    </source>
</evidence>
<keyword evidence="6 7" id="KW-0472">Membrane</keyword>
<sequence>MTQMNSRKKSIIASLMVAMFLGAIEGTVVTTAMPTIVRDLNGFDKISLVFSVYLLTSAISTPIYGKIADLYGRKRALSTGIIIFLLGSALCGISSNMYELILFRALQGIGAGSIFTVSYTIVGDVFSLEERGKVQGWISSVWGIASLLGPFIGGFFIDYMSWNWIFYINLPFGIFSLVLLEKNLKEKVEKKKTPMDYLGIVTLTLTIVIFLLTILGINENTKISSAKIILPMLVTVLLLFVFYFIEKRAKEPLIPFDIFSKQSNIVNIISFLVSGILIGTDVYLPIYIQNVLGYSATISGLSLASMSISWILSSFVLSKAIQKYGERPVVFISTLITLVSTVLFYTLTGNSPLILVIIYGFIIGFGYGGTLTTLTIVIQEAVSKDKRGAATGANSLLRTMGQTIGVAIFGVIFNLNIAKYLYKLGIRGINVNSLYGSGNVHTGIPLDKVKASLNFGVHTLFFILILISVICTIMSVMLSNSLNKKKNMR</sequence>
<dbReference type="InterPro" id="IPR011701">
    <property type="entry name" value="MFS"/>
</dbReference>
<feature type="transmembrane region" description="Helical" evidence="7">
    <location>
        <begin position="353"/>
        <end position="378"/>
    </location>
</feature>
<feature type="transmembrane region" description="Helical" evidence="7">
    <location>
        <begin position="294"/>
        <end position="317"/>
    </location>
</feature>
<gene>
    <name evidence="9" type="ordered locus">CA_P0131</name>
</gene>
<feature type="transmembrane region" description="Helical" evidence="7">
    <location>
        <begin position="134"/>
        <end position="156"/>
    </location>
</feature>
<evidence type="ECO:0000256" key="4">
    <source>
        <dbReference type="ARBA" id="ARBA00022692"/>
    </source>
</evidence>
<feature type="transmembrane region" description="Helical" evidence="7">
    <location>
        <begin position="455"/>
        <end position="479"/>
    </location>
</feature>
<dbReference type="FunFam" id="1.20.1720.10:FF:000004">
    <property type="entry name" value="EmrB/QacA family drug resistance transporter"/>
    <property type="match status" value="1"/>
</dbReference>
<evidence type="ECO:0000313" key="9">
    <source>
        <dbReference type="EMBL" id="AAK76876.1"/>
    </source>
</evidence>
<dbReference type="OrthoDB" id="102502at2"/>
<keyword evidence="3" id="KW-1003">Cell membrane</keyword>
<keyword evidence="2" id="KW-0813">Transport</keyword>
<dbReference type="Proteomes" id="UP000000814">
    <property type="component" value="Plasmid pSOL1"/>
</dbReference>
<dbReference type="PATRIC" id="fig|272562.8.peg.131"/>
<organism evidence="9 10">
    <name type="scientific">Clostridium acetobutylicum (strain ATCC 824 / DSM 792 / JCM 1419 / IAM 19013 / LMG 5710 / NBRC 13948 / NRRL B-527 / VKM B-1787 / 2291 / W)</name>
    <dbReference type="NCBI Taxonomy" id="272562"/>
    <lineage>
        <taxon>Bacteria</taxon>
        <taxon>Bacillati</taxon>
        <taxon>Bacillota</taxon>
        <taxon>Clostridia</taxon>
        <taxon>Eubacteriales</taxon>
        <taxon>Clostridiaceae</taxon>
        <taxon>Clostridium</taxon>
    </lineage>
</organism>
<dbReference type="InterPro" id="IPR036259">
    <property type="entry name" value="MFS_trans_sf"/>
</dbReference>
<dbReference type="AlphaFoldDB" id="Q97TH0"/>
<keyword evidence="5 7" id="KW-1133">Transmembrane helix</keyword>
<feature type="transmembrane region" description="Helical" evidence="7">
    <location>
        <begin position="46"/>
        <end position="64"/>
    </location>
</feature>
<geneLocation type="plasmid" evidence="9 10">
    <name>pSOL1</name>
</geneLocation>
<evidence type="ECO:0000259" key="8">
    <source>
        <dbReference type="PROSITE" id="PS50850"/>
    </source>
</evidence>
<dbReference type="CDD" id="cd17502">
    <property type="entry name" value="MFS_Azr1_MDR_like"/>
    <property type="match status" value="1"/>
</dbReference>
<feature type="transmembrane region" description="Helical" evidence="7">
    <location>
        <begin position="101"/>
        <end position="122"/>
    </location>
</feature>
<dbReference type="SUPFAM" id="SSF103473">
    <property type="entry name" value="MFS general substrate transporter"/>
    <property type="match status" value="1"/>
</dbReference>
<feature type="transmembrane region" description="Helical" evidence="7">
    <location>
        <begin position="76"/>
        <end position="95"/>
    </location>
</feature>
<feature type="transmembrane region" description="Helical" evidence="7">
    <location>
        <begin position="223"/>
        <end position="245"/>
    </location>
</feature>
<dbReference type="PANTHER" id="PTHR23501:SF191">
    <property type="entry name" value="VACUOLAR BASIC AMINO ACID TRANSPORTER 4"/>
    <property type="match status" value="1"/>
</dbReference>
<feature type="transmembrane region" description="Helical" evidence="7">
    <location>
        <begin position="399"/>
        <end position="422"/>
    </location>
</feature>
<dbReference type="InterPro" id="IPR020846">
    <property type="entry name" value="MFS_dom"/>
</dbReference>
<keyword evidence="10" id="KW-1185">Reference proteome</keyword>
<dbReference type="HOGENOM" id="CLU_000960_2_5_9"/>
<dbReference type="PROSITE" id="PS50850">
    <property type="entry name" value="MFS"/>
    <property type="match status" value="1"/>
</dbReference>
<dbReference type="PRINTS" id="PR01036">
    <property type="entry name" value="TCRTETB"/>
</dbReference>
<reference evidence="9 10" key="1">
    <citation type="journal article" date="2001" name="J. Bacteriol.">
        <title>Genome sequence and comparative analysis of the solvent-producing bacterium Clostridium acetobutylicum.</title>
        <authorList>
            <person name="Nolling J."/>
            <person name="Breton G."/>
            <person name="Omelchenko M.V."/>
            <person name="Makarova K.S."/>
            <person name="Zeng Q."/>
            <person name="Gibson R."/>
            <person name="Lee H.M."/>
            <person name="Dubois J."/>
            <person name="Qiu D."/>
            <person name="Hitti J."/>
            <person name="Wolf Y.I."/>
            <person name="Tatusov R.L."/>
            <person name="Sabathe F."/>
            <person name="Doucette-Stamm L."/>
            <person name="Soucaille P."/>
            <person name="Daly M.J."/>
            <person name="Bennett G.N."/>
            <person name="Koonin E.V."/>
            <person name="Smith D.R."/>
        </authorList>
    </citation>
    <scope>NUCLEOTIDE SEQUENCE [LARGE SCALE GENOMIC DNA]</scope>
    <source>
        <strain evidence="10">ATCC 824 / DSM 792 / JCM 1419 / LMG 5710 / VKM B-1787</strain>
        <plasmid evidence="10">pSOL1</plasmid>
    </source>
</reference>
<evidence type="ECO:0000313" key="10">
    <source>
        <dbReference type="Proteomes" id="UP000000814"/>
    </source>
</evidence>
<keyword evidence="9" id="KW-0614">Plasmid</keyword>
<feature type="transmembrane region" description="Helical" evidence="7">
    <location>
        <begin position="265"/>
        <end position="288"/>
    </location>
</feature>
<name>Q97TH0_CLOAB</name>
<feature type="transmembrane region" description="Helical" evidence="7">
    <location>
        <begin position="162"/>
        <end position="180"/>
    </location>
</feature>
<evidence type="ECO:0000256" key="7">
    <source>
        <dbReference type="SAM" id="Phobius"/>
    </source>
</evidence>
<dbReference type="GO" id="GO:0005886">
    <property type="term" value="C:plasma membrane"/>
    <property type="evidence" value="ECO:0007669"/>
    <property type="project" value="UniProtKB-SubCell"/>
</dbReference>
<dbReference type="Gene3D" id="1.20.1720.10">
    <property type="entry name" value="Multidrug resistance protein D"/>
    <property type="match status" value="1"/>
</dbReference>
<evidence type="ECO:0000256" key="3">
    <source>
        <dbReference type="ARBA" id="ARBA00022475"/>
    </source>
</evidence>
<proteinExistence type="predicted"/>
<dbReference type="Pfam" id="PF07690">
    <property type="entry name" value="MFS_1"/>
    <property type="match status" value="1"/>
</dbReference>
<comment type="subcellular location">
    <subcellularLocation>
        <location evidence="1">Cell membrane</location>
        <topology evidence="1">Multi-pass membrane protein</topology>
    </subcellularLocation>
</comment>
<feature type="domain" description="Major facilitator superfamily (MFS) profile" evidence="8">
    <location>
        <begin position="11"/>
        <end position="483"/>
    </location>
</feature>
<dbReference type="KEGG" id="cac:CA_P0131"/>
<dbReference type="Gene3D" id="1.20.1250.20">
    <property type="entry name" value="MFS general substrate transporter like domains"/>
    <property type="match status" value="1"/>
</dbReference>
<evidence type="ECO:0000256" key="2">
    <source>
        <dbReference type="ARBA" id="ARBA00022448"/>
    </source>
</evidence>
<evidence type="ECO:0000256" key="1">
    <source>
        <dbReference type="ARBA" id="ARBA00004651"/>
    </source>
</evidence>
<evidence type="ECO:0000256" key="6">
    <source>
        <dbReference type="ARBA" id="ARBA00023136"/>
    </source>
</evidence>
<dbReference type="PANTHER" id="PTHR23501">
    <property type="entry name" value="MAJOR FACILITATOR SUPERFAMILY"/>
    <property type="match status" value="1"/>
</dbReference>
<dbReference type="GO" id="GO:0022857">
    <property type="term" value="F:transmembrane transporter activity"/>
    <property type="evidence" value="ECO:0007669"/>
    <property type="project" value="InterPro"/>
</dbReference>